<accession>A0A1E1ISM5</accession>
<evidence type="ECO:0000313" key="1">
    <source>
        <dbReference type="EMBL" id="CCM14287.1"/>
    </source>
</evidence>
<organism evidence="1">
    <name type="scientific">Leishmania guyanensis</name>
    <dbReference type="NCBI Taxonomy" id="5670"/>
    <lineage>
        <taxon>Eukaryota</taxon>
        <taxon>Discoba</taxon>
        <taxon>Euglenozoa</taxon>
        <taxon>Kinetoplastea</taxon>
        <taxon>Metakinetoplastina</taxon>
        <taxon>Trypanosomatida</taxon>
        <taxon>Trypanosomatidae</taxon>
        <taxon>Leishmaniinae</taxon>
        <taxon>Leishmania</taxon>
        <taxon>Leishmania guyanensis species complex</taxon>
    </lineage>
</organism>
<keyword evidence="1" id="KW-0418">Kinase</keyword>
<sequence>MPLPANTVYGVESSGNASNIGSDVRGTLVAVSASLSVVRMPERSLLPSALWRCSVAGKLLFVNRQPLYWNREVAMTMTPVFSGFDPKFYPAGEDEYPLGEEAVLRVRWCTSSPAR</sequence>
<proteinExistence type="predicted"/>
<name>A0A1E1ISM5_LEIGU</name>
<reference evidence="1" key="1">
    <citation type="submission" date="2012-08" db="EMBL/GenBank/DDBJ databases">
        <title>Comparative genomics of metastatic and non-metastatic Leishmania guyanensis provides insights into polygenic factors involved in Leishmania RNA virus infection.</title>
        <authorList>
            <person name="Smith D."/>
            <person name="Hertz-Fowler C."/>
            <person name="Martin R."/>
            <person name="Dickens N."/>
            <person name="Fasel N."/>
            <person name="Falquet L."/>
            <person name="Beverley S."/>
            <person name="Zangger H."/>
            <person name="Calderon-Copete S."/>
            <person name="Mottram J."/>
            <person name="Xenarios I."/>
        </authorList>
    </citation>
    <scope>NUCLEOTIDE SEQUENCE</scope>
    <source>
        <strain evidence="1">MHOM/BR/75/M4147/SSU:IR2SAT-LUC</strain>
    </source>
</reference>
<dbReference type="AlphaFoldDB" id="A0A1E1ISM5"/>
<keyword evidence="1" id="KW-0808">Transferase</keyword>
<gene>
    <name evidence="1" type="primary">LgM4147LRVhigh.17.00630.00510</name>
    <name evidence="1" type="ORF">BN36_1717910</name>
</gene>
<dbReference type="GO" id="GO:0016301">
    <property type="term" value="F:kinase activity"/>
    <property type="evidence" value="ECO:0007669"/>
    <property type="project" value="UniProtKB-KW"/>
</dbReference>
<protein>
    <submittedName>
        <fullName evidence="1">Putative Fructosamine kinase family protein</fullName>
    </submittedName>
</protein>
<dbReference type="EMBL" id="CALQ01000524">
    <property type="protein sequence ID" value="CCM14287.1"/>
    <property type="molecule type" value="Genomic_DNA"/>
</dbReference>